<name>A0AC61RTV8_9FIRM</name>
<sequence length="152" mass="16492">MLKKIRRALALTLAFVMMFSMTAFAAEKGNDKGTDIKLDNVEYTHDGVTARGPAPTVSSVKIEGAYIDNSGDVIVVVYVVGYGHNEIAKWDGRSATLEDEDLITGTGNVVYAFRQYWNCGPAVVGTHTFTYSTTSINFPHNTVSANAQFTVS</sequence>
<organism evidence="1 2">
    <name type="scientific">Petralouisia muris</name>
    <dbReference type="NCBI Taxonomy" id="3032872"/>
    <lineage>
        <taxon>Bacteria</taxon>
        <taxon>Bacillati</taxon>
        <taxon>Bacillota</taxon>
        <taxon>Clostridia</taxon>
        <taxon>Lachnospirales</taxon>
        <taxon>Lachnospiraceae</taxon>
        <taxon>Petralouisia</taxon>
    </lineage>
</organism>
<reference evidence="1" key="1">
    <citation type="submission" date="2019-04" db="EMBL/GenBank/DDBJ databases">
        <title>Microbes associate with the intestines of laboratory mice.</title>
        <authorList>
            <person name="Navarre W."/>
            <person name="Wong E."/>
            <person name="Huang K."/>
            <person name="Tropini C."/>
            <person name="Ng K."/>
            <person name="Yu B."/>
        </authorList>
    </citation>
    <scope>NUCLEOTIDE SEQUENCE</scope>
    <source>
        <strain evidence="1">NM01_1-7b</strain>
    </source>
</reference>
<dbReference type="Proteomes" id="UP000304953">
    <property type="component" value="Unassembled WGS sequence"/>
</dbReference>
<gene>
    <name evidence="1" type="ORF">E5329_15515</name>
</gene>
<proteinExistence type="predicted"/>
<dbReference type="EMBL" id="SRYA01000031">
    <property type="protein sequence ID" value="TGY95308.1"/>
    <property type="molecule type" value="Genomic_DNA"/>
</dbReference>
<evidence type="ECO:0000313" key="2">
    <source>
        <dbReference type="Proteomes" id="UP000304953"/>
    </source>
</evidence>
<protein>
    <submittedName>
        <fullName evidence="1">DUF4879 domain-containing protein</fullName>
    </submittedName>
</protein>
<accession>A0AC61RTV8</accession>
<comment type="caution">
    <text evidence="1">The sequence shown here is derived from an EMBL/GenBank/DDBJ whole genome shotgun (WGS) entry which is preliminary data.</text>
</comment>
<keyword evidence="2" id="KW-1185">Reference proteome</keyword>
<evidence type="ECO:0000313" key="1">
    <source>
        <dbReference type="EMBL" id="TGY95308.1"/>
    </source>
</evidence>